<dbReference type="AlphaFoldDB" id="A0A1I1SF15"/>
<evidence type="ECO:0000313" key="4">
    <source>
        <dbReference type="Proteomes" id="UP000199517"/>
    </source>
</evidence>
<evidence type="ECO:0000256" key="1">
    <source>
        <dbReference type="SAM" id="Phobius"/>
    </source>
</evidence>
<feature type="transmembrane region" description="Helical" evidence="1">
    <location>
        <begin position="6"/>
        <end position="26"/>
    </location>
</feature>
<sequence>MTRFALLSGLGHAVFVAVGLLIYVMGTRIGRQRRHPSAAVAWVLAIVAFPYAAVPLFLMFGSRKFVRPVRRTVSVLAAEPVEPAGAPTPVPGPAWATRLLAGLELAPPVRNARIGFHGQGPQALEALLATIASARHSLDVCTFVFGDDAVGERVAQALRDAAARGVAVRLLLDAVGSLGMPAGLRRALKDGGVQVRRFMPLLHNPMRGHTNLRNHRKLVVADGERLWSGGRNLACEYFMDRPRLPAWVDLSYEIDGPLALQAAAQFAADWQAASGRMARAVLPRPLPAGPAGGAPAQWVPSGPDHADDTVHSLLLAGAFHAQESIVAVTPYFVPDDALLDAWCLACRRGVRVRLLVPARSNHRLADWARARALRELAQAGAEVWLAPGMVHAKAVVIDGDLALSGSLNLDARSLFLNYEAMTAFYGPAEVQWLAGWCDAQIARAQRFHARRPSWLRDIAEGIVRAVGFQL</sequence>
<dbReference type="Proteomes" id="UP000199517">
    <property type="component" value="Unassembled WGS sequence"/>
</dbReference>
<dbReference type="PANTHER" id="PTHR21248:SF22">
    <property type="entry name" value="PHOSPHOLIPASE D"/>
    <property type="match status" value="1"/>
</dbReference>
<dbReference type="GO" id="GO:0032049">
    <property type="term" value="P:cardiolipin biosynthetic process"/>
    <property type="evidence" value="ECO:0007669"/>
    <property type="project" value="UniProtKB-ARBA"/>
</dbReference>
<feature type="domain" description="PLD phosphodiesterase" evidence="2">
    <location>
        <begin position="386"/>
        <end position="413"/>
    </location>
</feature>
<feature type="transmembrane region" description="Helical" evidence="1">
    <location>
        <begin position="38"/>
        <end position="60"/>
    </location>
</feature>
<dbReference type="PROSITE" id="PS50035">
    <property type="entry name" value="PLD"/>
    <property type="match status" value="2"/>
</dbReference>
<gene>
    <name evidence="3" type="ORF">SAMN04489710_102174</name>
</gene>
<dbReference type="Gene3D" id="3.30.870.10">
    <property type="entry name" value="Endonuclease Chain A"/>
    <property type="match status" value="2"/>
</dbReference>
<evidence type="ECO:0000259" key="2">
    <source>
        <dbReference type="PROSITE" id="PS50035"/>
    </source>
</evidence>
<reference evidence="4" key="1">
    <citation type="submission" date="2016-10" db="EMBL/GenBank/DDBJ databases">
        <authorList>
            <person name="Varghese N."/>
            <person name="Submissions S."/>
        </authorList>
    </citation>
    <scope>NUCLEOTIDE SEQUENCE [LARGE SCALE GENOMIC DNA]</scope>
    <source>
        <strain evidence="4">DSM 7481</strain>
    </source>
</reference>
<keyword evidence="1" id="KW-0812">Transmembrane</keyword>
<organism evidence="3 4">
    <name type="scientific">Paracidovorax konjaci</name>
    <dbReference type="NCBI Taxonomy" id="32040"/>
    <lineage>
        <taxon>Bacteria</taxon>
        <taxon>Pseudomonadati</taxon>
        <taxon>Pseudomonadota</taxon>
        <taxon>Betaproteobacteria</taxon>
        <taxon>Burkholderiales</taxon>
        <taxon>Comamonadaceae</taxon>
        <taxon>Paracidovorax</taxon>
    </lineage>
</organism>
<accession>A0A1I1SF15</accession>
<keyword evidence="4" id="KW-1185">Reference proteome</keyword>
<name>A0A1I1SF15_9BURK</name>
<dbReference type="OrthoDB" id="9762009at2"/>
<dbReference type="InterPro" id="IPR001736">
    <property type="entry name" value="PLipase_D/transphosphatidylase"/>
</dbReference>
<dbReference type="SMART" id="SM00155">
    <property type="entry name" value="PLDc"/>
    <property type="match status" value="2"/>
</dbReference>
<keyword evidence="1" id="KW-0472">Membrane</keyword>
<dbReference type="GO" id="GO:0016020">
    <property type="term" value="C:membrane"/>
    <property type="evidence" value="ECO:0007669"/>
    <property type="project" value="TreeGrafter"/>
</dbReference>
<feature type="domain" description="PLD phosphodiesterase" evidence="2">
    <location>
        <begin position="210"/>
        <end position="237"/>
    </location>
</feature>
<proteinExistence type="predicted"/>
<dbReference type="Pfam" id="PF13091">
    <property type="entry name" value="PLDc_2"/>
    <property type="match status" value="2"/>
</dbReference>
<dbReference type="InterPro" id="IPR025202">
    <property type="entry name" value="PLD-like_dom"/>
</dbReference>
<dbReference type="GO" id="GO:0008808">
    <property type="term" value="F:cardiolipin synthase activity"/>
    <property type="evidence" value="ECO:0007669"/>
    <property type="project" value="TreeGrafter"/>
</dbReference>
<dbReference type="SUPFAM" id="SSF56024">
    <property type="entry name" value="Phospholipase D/nuclease"/>
    <property type="match status" value="2"/>
</dbReference>
<dbReference type="CDD" id="cd09162">
    <property type="entry name" value="PLDc_CLS_unchar1_2"/>
    <property type="match status" value="1"/>
</dbReference>
<keyword evidence="1" id="KW-1133">Transmembrane helix</keyword>
<protein>
    <submittedName>
        <fullName evidence="3">Cardiolipin synthase</fullName>
    </submittedName>
</protein>
<evidence type="ECO:0000313" key="3">
    <source>
        <dbReference type="EMBL" id="SFD45079.1"/>
    </source>
</evidence>
<dbReference type="STRING" id="32040.SAMN04489710_102174"/>
<dbReference type="EMBL" id="FOMQ01000002">
    <property type="protein sequence ID" value="SFD45079.1"/>
    <property type="molecule type" value="Genomic_DNA"/>
</dbReference>
<dbReference type="RefSeq" id="WP_092949875.1">
    <property type="nucleotide sequence ID" value="NZ_FOMQ01000002.1"/>
</dbReference>
<dbReference type="PANTHER" id="PTHR21248">
    <property type="entry name" value="CARDIOLIPIN SYNTHASE"/>
    <property type="match status" value="1"/>
</dbReference>